<dbReference type="AlphaFoldDB" id="A2EEQ4"/>
<evidence type="ECO:0000256" key="2">
    <source>
        <dbReference type="ARBA" id="ARBA00023043"/>
    </source>
</evidence>
<keyword evidence="6" id="KW-1185">Reference proteome</keyword>
<evidence type="ECO:0000313" key="5">
    <source>
        <dbReference type="EMBL" id="EAY08860.1"/>
    </source>
</evidence>
<evidence type="ECO:0000256" key="1">
    <source>
        <dbReference type="ARBA" id="ARBA00022737"/>
    </source>
</evidence>
<dbReference type="eggNOG" id="KOG4177">
    <property type="taxonomic scope" value="Eukaryota"/>
</dbReference>
<evidence type="ECO:0000256" key="4">
    <source>
        <dbReference type="SAM" id="Phobius"/>
    </source>
</evidence>
<reference evidence="5" key="2">
    <citation type="journal article" date="2007" name="Science">
        <title>Draft genome sequence of the sexually transmitted pathogen Trichomonas vaginalis.</title>
        <authorList>
            <person name="Carlton J.M."/>
            <person name="Hirt R.P."/>
            <person name="Silva J.C."/>
            <person name="Delcher A.L."/>
            <person name="Schatz M."/>
            <person name="Zhao Q."/>
            <person name="Wortman J.R."/>
            <person name="Bidwell S.L."/>
            <person name="Alsmark U.C.M."/>
            <person name="Besteiro S."/>
            <person name="Sicheritz-Ponten T."/>
            <person name="Noel C.J."/>
            <person name="Dacks J.B."/>
            <person name="Foster P.G."/>
            <person name="Simillion C."/>
            <person name="Van de Peer Y."/>
            <person name="Miranda-Saavedra D."/>
            <person name="Barton G.J."/>
            <person name="Westrop G.D."/>
            <person name="Mueller S."/>
            <person name="Dessi D."/>
            <person name="Fiori P.L."/>
            <person name="Ren Q."/>
            <person name="Paulsen I."/>
            <person name="Zhang H."/>
            <person name="Bastida-Corcuera F.D."/>
            <person name="Simoes-Barbosa A."/>
            <person name="Brown M.T."/>
            <person name="Hayes R.D."/>
            <person name="Mukherjee M."/>
            <person name="Okumura C.Y."/>
            <person name="Schneider R."/>
            <person name="Smith A.J."/>
            <person name="Vanacova S."/>
            <person name="Villalvazo M."/>
            <person name="Haas B.J."/>
            <person name="Pertea M."/>
            <person name="Feldblyum T.V."/>
            <person name="Utterback T.R."/>
            <person name="Shu C.L."/>
            <person name="Osoegawa K."/>
            <person name="de Jong P.J."/>
            <person name="Hrdy I."/>
            <person name="Horvathova L."/>
            <person name="Zubacova Z."/>
            <person name="Dolezal P."/>
            <person name="Malik S.B."/>
            <person name="Logsdon J.M. Jr."/>
            <person name="Henze K."/>
            <person name="Gupta A."/>
            <person name="Wang C.C."/>
            <person name="Dunne R.L."/>
            <person name="Upcroft J.A."/>
            <person name="Upcroft P."/>
            <person name="White O."/>
            <person name="Salzberg S.L."/>
            <person name="Tang P."/>
            <person name="Chiu C.-H."/>
            <person name="Lee Y.-S."/>
            <person name="Embley T.M."/>
            <person name="Coombs G.H."/>
            <person name="Mottram J.C."/>
            <person name="Tachezy J."/>
            <person name="Fraser-Liggett C.M."/>
            <person name="Johnson P.J."/>
        </authorList>
    </citation>
    <scope>NUCLEOTIDE SEQUENCE [LARGE SCALE GENOMIC DNA]</scope>
    <source>
        <strain evidence="5">G3</strain>
    </source>
</reference>
<dbReference type="SMR" id="A2EEQ4"/>
<proteinExistence type="predicted"/>
<dbReference type="PANTHER" id="PTHR24123:SF33">
    <property type="entry name" value="PROTEIN HOS4"/>
    <property type="match status" value="1"/>
</dbReference>
<keyword evidence="2 3" id="KW-0040">ANK repeat</keyword>
<keyword evidence="4" id="KW-1133">Transmembrane helix</keyword>
<dbReference type="Gene3D" id="1.25.40.20">
    <property type="entry name" value="Ankyrin repeat-containing domain"/>
    <property type="match status" value="2"/>
</dbReference>
<feature type="repeat" description="ANK" evidence="3">
    <location>
        <begin position="67"/>
        <end position="99"/>
    </location>
</feature>
<dbReference type="Pfam" id="PF12796">
    <property type="entry name" value="Ank_2"/>
    <property type="match status" value="1"/>
</dbReference>
<feature type="transmembrane region" description="Helical" evidence="4">
    <location>
        <begin position="203"/>
        <end position="221"/>
    </location>
</feature>
<dbReference type="RefSeq" id="XP_001321083.1">
    <property type="nucleotide sequence ID" value="XM_001321048.1"/>
</dbReference>
<dbReference type="PROSITE" id="PS50297">
    <property type="entry name" value="ANK_REP_REGION"/>
    <property type="match status" value="1"/>
</dbReference>
<accession>A2EEQ4</accession>
<keyword evidence="4" id="KW-0812">Transmembrane</keyword>
<dbReference type="EMBL" id="DS113369">
    <property type="protein sequence ID" value="EAY08860.1"/>
    <property type="molecule type" value="Genomic_DNA"/>
</dbReference>
<dbReference type="OrthoDB" id="3800086at2759"/>
<protein>
    <submittedName>
        <fullName evidence="5">Ankyrin repeat protein, putative</fullName>
    </submittedName>
</protein>
<dbReference type="VEuPathDB" id="TrichDB:TVAGG3_0981890"/>
<organism evidence="5 6">
    <name type="scientific">Trichomonas vaginalis (strain ATCC PRA-98 / G3)</name>
    <dbReference type="NCBI Taxonomy" id="412133"/>
    <lineage>
        <taxon>Eukaryota</taxon>
        <taxon>Metamonada</taxon>
        <taxon>Parabasalia</taxon>
        <taxon>Trichomonadida</taxon>
        <taxon>Trichomonadidae</taxon>
        <taxon>Trichomonas</taxon>
    </lineage>
</organism>
<dbReference type="SUPFAM" id="SSF48403">
    <property type="entry name" value="Ankyrin repeat"/>
    <property type="match status" value="1"/>
</dbReference>
<dbReference type="InterPro" id="IPR002110">
    <property type="entry name" value="Ankyrin_rpt"/>
</dbReference>
<name>A2EEQ4_TRIV3</name>
<gene>
    <name evidence="5" type="ORF">TVAG_050950</name>
</gene>
<reference evidence="5" key="1">
    <citation type="submission" date="2006-10" db="EMBL/GenBank/DDBJ databases">
        <authorList>
            <person name="Amadeo P."/>
            <person name="Zhao Q."/>
            <person name="Wortman J."/>
            <person name="Fraser-Liggett C."/>
            <person name="Carlton J."/>
        </authorList>
    </citation>
    <scope>NUCLEOTIDE SEQUENCE</scope>
    <source>
        <strain evidence="5">G3</strain>
    </source>
</reference>
<dbReference type="InterPro" id="IPR036770">
    <property type="entry name" value="Ankyrin_rpt-contain_sf"/>
</dbReference>
<evidence type="ECO:0000256" key="3">
    <source>
        <dbReference type="PROSITE-ProRule" id="PRU00023"/>
    </source>
</evidence>
<dbReference type="PROSITE" id="PS50088">
    <property type="entry name" value="ANK_REPEAT"/>
    <property type="match status" value="1"/>
</dbReference>
<dbReference type="Proteomes" id="UP000001542">
    <property type="component" value="Unassembled WGS sequence"/>
</dbReference>
<dbReference type="STRING" id="5722.A2EEQ4"/>
<evidence type="ECO:0000313" key="6">
    <source>
        <dbReference type="Proteomes" id="UP000001542"/>
    </source>
</evidence>
<keyword evidence="1" id="KW-0677">Repeat</keyword>
<dbReference type="PANTHER" id="PTHR24123">
    <property type="entry name" value="ANKYRIN REPEAT-CONTAINING"/>
    <property type="match status" value="1"/>
</dbReference>
<keyword evidence="4" id="KW-0472">Membrane</keyword>
<dbReference type="VEuPathDB" id="TrichDB:TVAG_050950"/>
<dbReference type="InterPro" id="IPR051165">
    <property type="entry name" value="Multifunctional_ANK_Repeat"/>
</dbReference>
<dbReference type="InParanoid" id="A2EEQ4"/>
<sequence>MDQTNDMVKSFIYSASFNMPSLCKYFIEQSPDILTKYGDEALQNAAKYGCLETAKFLLSKGAKFTENRHSSLELAVKSGNIEVVDLFLNKGAVLSKRISKECLYLAIKNYQKDMVQFLFSHGVEISNGNRDDESSLQSAAFRSTPEIVELILSHKPDIYAFGPNNRDALGFARKFKRYDNMNAIISYQAELYDKTRSYSKRKLFLELSIIFIATALIIYYYNNFIM</sequence>
<dbReference type="KEGG" id="tva:4766769"/>
<dbReference type="SMART" id="SM00248">
    <property type="entry name" value="ANK"/>
    <property type="match status" value="4"/>
</dbReference>